<comment type="caution">
    <text evidence="6">The sequence shown here is derived from an EMBL/GenBank/DDBJ whole genome shotgun (WGS) entry which is preliminary data.</text>
</comment>
<feature type="domain" description="SHSP" evidence="5">
    <location>
        <begin position="402"/>
        <end position="509"/>
    </location>
</feature>
<accession>A0AA88PD95</accession>
<evidence type="ECO:0000256" key="1">
    <source>
        <dbReference type="ARBA" id="ARBA00010635"/>
    </source>
</evidence>
<dbReference type="Proteomes" id="UP001187343">
    <property type="component" value="Unassembled WGS sequence"/>
</dbReference>
<evidence type="ECO:0000313" key="7">
    <source>
        <dbReference type="Proteomes" id="UP001187343"/>
    </source>
</evidence>
<dbReference type="PROSITE" id="PS01031">
    <property type="entry name" value="SHSP"/>
    <property type="match status" value="1"/>
</dbReference>
<dbReference type="InterPro" id="IPR002068">
    <property type="entry name" value="A-crystallin/Hsp20_dom"/>
</dbReference>
<dbReference type="Pfam" id="PF15010">
    <property type="entry name" value="FAM131"/>
    <property type="match status" value="1"/>
</dbReference>
<name>A0AA88PD95_9TELE</name>
<feature type="region of interest" description="Disordered" evidence="4">
    <location>
        <begin position="363"/>
        <end position="385"/>
    </location>
</feature>
<dbReference type="EMBL" id="JAUYZG010000018">
    <property type="protein sequence ID" value="KAK2881720.1"/>
    <property type="molecule type" value="Genomic_DNA"/>
</dbReference>
<dbReference type="InterPro" id="IPR008978">
    <property type="entry name" value="HSP20-like_chaperone"/>
</dbReference>
<dbReference type="AlphaFoldDB" id="A0AA88PD95"/>
<comment type="similarity">
    <text evidence="1">Belongs to the FAM131 family.</text>
</comment>
<sequence length="512" mass="56507">MKDISPYGINIFKGNLWSCTPCGKCGDEVYSQRGRARPYQREETRARFYPGVNKPCICDHPRDPSKCSQIKMLHDLQCLQLAGGKKSGAVRRTEGSYRCVFGLDGGVNETEPRKTPMSENSRRETLSIRPASSRVAGDRLRVDWSPRSSYSDLTLLGNTRTSLAHGLGATFGRSDRYLKVNVEDSSDMLPKSRRALTIQEIAALARSSLHGISQVVKDHVTKPTAMAQGRVAHLIEWKGWCKPNDTPSALESHLTSYSHLSEGEQEARFAAGVDSRSSAFYGVVGEPRYPIMHWFSSLYVSRERQRSCPPSIRQLMASRYSTSSVSSFSGAPLRPRLHSRFQEESSIRFSRYHGDTLDQSSWAESTGGCQGYQSDEESFGGYHGEHQYKPAGNQIDWSLGDDIQAPSGSGVGVVRAMGDSYFLSVDVSGFEPHEVVLLAYNQCVVIHAEKMAADGSVAGQFTHKSVLPADMDPLSVSSSLTAERMLIISVGRRKSTLKFTSDLPESQPSSCY</sequence>
<evidence type="ECO:0000259" key="5">
    <source>
        <dbReference type="PROSITE" id="PS01031"/>
    </source>
</evidence>
<dbReference type="InterPro" id="IPR026782">
    <property type="entry name" value="FAM131"/>
</dbReference>
<proteinExistence type="inferred from homology"/>
<keyword evidence="7" id="KW-1185">Reference proteome</keyword>
<organism evidence="6 7">
    <name type="scientific">Cirrhinus molitorella</name>
    <name type="common">mud carp</name>
    <dbReference type="NCBI Taxonomy" id="172907"/>
    <lineage>
        <taxon>Eukaryota</taxon>
        <taxon>Metazoa</taxon>
        <taxon>Chordata</taxon>
        <taxon>Craniata</taxon>
        <taxon>Vertebrata</taxon>
        <taxon>Euteleostomi</taxon>
        <taxon>Actinopterygii</taxon>
        <taxon>Neopterygii</taxon>
        <taxon>Teleostei</taxon>
        <taxon>Ostariophysi</taxon>
        <taxon>Cypriniformes</taxon>
        <taxon>Cyprinidae</taxon>
        <taxon>Labeoninae</taxon>
        <taxon>Labeonini</taxon>
        <taxon>Cirrhinus</taxon>
    </lineage>
</organism>
<evidence type="ECO:0000256" key="2">
    <source>
        <dbReference type="PROSITE-ProRule" id="PRU00285"/>
    </source>
</evidence>
<dbReference type="Gene3D" id="2.60.40.790">
    <property type="match status" value="1"/>
</dbReference>
<evidence type="ECO:0000256" key="4">
    <source>
        <dbReference type="SAM" id="MobiDB-lite"/>
    </source>
</evidence>
<dbReference type="PANTHER" id="PTHR15736:SF4">
    <property type="entry name" value="PROTEIN FAM131A"/>
    <property type="match status" value="1"/>
</dbReference>
<evidence type="ECO:0000313" key="6">
    <source>
        <dbReference type="EMBL" id="KAK2881720.1"/>
    </source>
</evidence>
<feature type="compositionally biased region" description="Basic and acidic residues" evidence="4">
    <location>
        <begin position="110"/>
        <end position="126"/>
    </location>
</feature>
<feature type="region of interest" description="Disordered" evidence="4">
    <location>
        <begin position="110"/>
        <end position="132"/>
    </location>
</feature>
<dbReference type="Pfam" id="PF00011">
    <property type="entry name" value="HSP20"/>
    <property type="match status" value="1"/>
</dbReference>
<dbReference type="SUPFAM" id="SSF49764">
    <property type="entry name" value="HSP20-like chaperones"/>
    <property type="match status" value="1"/>
</dbReference>
<dbReference type="PANTHER" id="PTHR15736">
    <property type="entry name" value="PROTEIN FAM131B-RELATED"/>
    <property type="match status" value="1"/>
</dbReference>
<gene>
    <name evidence="6" type="ORF">Q8A67_018988</name>
</gene>
<protein>
    <recommendedName>
        <fullName evidence="5">SHSP domain-containing protein</fullName>
    </recommendedName>
</protein>
<comment type="similarity">
    <text evidence="2 3">Belongs to the small heat shock protein (HSP20) family.</text>
</comment>
<evidence type="ECO:0000256" key="3">
    <source>
        <dbReference type="RuleBase" id="RU003616"/>
    </source>
</evidence>
<reference evidence="6" key="1">
    <citation type="submission" date="2023-08" db="EMBL/GenBank/DDBJ databases">
        <title>Chromosome-level Genome Assembly of mud carp (Cirrhinus molitorella).</title>
        <authorList>
            <person name="Liu H."/>
        </authorList>
    </citation>
    <scope>NUCLEOTIDE SEQUENCE</scope>
    <source>
        <strain evidence="6">Prfri</strain>
        <tissue evidence="6">Muscle</tissue>
    </source>
</reference>